<dbReference type="Proteomes" id="UP001595685">
    <property type="component" value="Unassembled WGS sequence"/>
</dbReference>
<protein>
    <submittedName>
        <fullName evidence="3">CehA/McbA family metallohydrolase</fullName>
    </submittedName>
</protein>
<evidence type="ECO:0000313" key="3">
    <source>
        <dbReference type="EMBL" id="MFC3686856.1"/>
    </source>
</evidence>
<keyword evidence="4" id="KW-1185">Reference proteome</keyword>
<dbReference type="NCBIfam" id="NF038032">
    <property type="entry name" value="CehA_McbA_metalo"/>
    <property type="match status" value="1"/>
</dbReference>
<feature type="region of interest" description="Disordered" evidence="1">
    <location>
        <begin position="14"/>
        <end position="41"/>
    </location>
</feature>
<proteinExistence type="predicted"/>
<accession>A0ABV7WCS2</accession>
<dbReference type="RefSeq" id="WP_340292159.1">
    <property type="nucleotide sequence ID" value="NZ_JBBEOI010000061.1"/>
</dbReference>
<comment type="caution">
    <text evidence="3">The sequence shown here is derived from an EMBL/GenBank/DDBJ whole genome shotgun (WGS) entry which is preliminary data.</text>
</comment>
<evidence type="ECO:0000256" key="1">
    <source>
        <dbReference type="SAM" id="MobiDB-lite"/>
    </source>
</evidence>
<dbReference type="SMART" id="SM00481">
    <property type="entry name" value="POLIIIAc"/>
    <property type="match status" value="1"/>
</dbReference>
<dbReference type="InterPro" id="IPR003141">
    <property type="entry name" value="Pol/His_phosphatase_N"/>
</dbReference>
<feature type="domain" description="Polymerase/histidinol phosphatase N-terminal" evidence="2">
    <location>
        <begin position="55"/>
        <end position="117"/>
    </location>
</feature>
<sequence length="433" mass="45703">MTATGADGHAAVSAGALLLRPPSRGEASRPGASRTSGLLGGRHHDLVAGTSALQADLHNHTDLSDGAGHADDAFDCMRAAGLDAAALTDHAGFVDGDALERVREVVPWAGMPVKTIEDADFVRGGQLADLADDPGRFTAVRGFEWTTPHLGHVNVWFSRGWTPVDDRQGVQGLHEWLTTPAAGPDALFGLNHPGREPLRFDGFAHDPRLTDRLVSMEVFNRSEDYLFEGHRHGLGSPLLECLAAGWRPGLLGVSDEHGRRWGFEPGLGRGGLWVTEHSRAGLREALQARRFYATREPGLRLDVVVSTPGAEDGGPPAAAARLGGTLAVPAGATGLEVDVDVDAGPASTGRELEVQVLTTGLSVPTVLAVERVRSGTPATVRVGLQGGWDAEEVPWLVVRVADPAAHNLQPGPDGHPCNNRAMAYASPVYLRPA</sequence>
<reference evidence="4" key="1">
    <citation type="journal article" date="2019" name="Int. J. Syst. Evol. Microbiol.">
        <title>The Global Catalogue of Microorganisms (GCM) 10K type strain sequencing project: providing services to taxonomists for standard genome sequencing and annotation.</title>
        <authorList>
            <consortium name="The Broad Institute Genomics Platform"/>
            <consortium name="The Broad Institute Genome Sequencing Center for Infectious Disease"/>
            <person name="Wu L."/>
            <person name="Ma J."/>
        </authorList>
    </citation>
    <scope>NUCLEOTIDE SEQUENCE [LARGE SCALE GENOMIC DNA]</scope>
    <source>
        <strain evidence="4">NCAIM B.02333</strain>
    </source>
</reference>
<dbReference type="EMBL" id="JBHRWW010000001">
    <property type="protein sequence ID" value="MFC3686856.1"/>
    <property type="molecule type" value="Genomic_DNA"/>
</dbReference>
<organism evidence="3 4">
    <name type="scientific">Aquipuribacter hungaricus</name>
    <dbReference type="NCBI Taxonomy" id="545624"/>
    <lineage>
        <taxon>Bacteria</taxon>
        <taxon>Bacillati</taxon>
        <taxon>Actinomycetota</taxon>
        <taxon>Actinomycetes</taxon>
        <taxon>Micrococcales</taxon>
        <taxon>Intrasporangiaceae</taxon>
        <taxon>Aquipuribacter</taxon>
    </lineage>
</organism>
<name>A0ABV7WCS2_9MICO</name>
<dbReference type="InterPro" id="IPR016195">
    <property type="entry name" value="Pol/histidinol_Pase-like"/>
</dbReference>
<evidence type="ECO:0000313" key="4">
    <source>
        <dbReference type="Proteomes" id="UP001595685"/>
    </source>
</evidence>
<dbReference type="Gene3D" id="3.20.20.140">
    <property type="entry name" value="Metal-dependent hydrolases"/>
    <property type="match status" value="1"/>
</dbReference>
<dbReference type="SUPFAM" id="SSF89550">
    <property type="entry name" value="PHP domain-like"/>
    <property type="match status" value="1"/>
</dbReference>
<gene>
    <name evidence="3" type="ORF">ACFOLH_00700</name>
</gene>
<evidence type="ECO:0000259" key="2">
    <source>
        <dbReference type="SMART" id="SM00481"/>
    </source>
</evidence>